<dbReference type="InterPro" id="IPR018247">
    <property type="entry name" value="EF_Hand_1_Ca_BS"/>
</dbReference>
<dbReference type="AlphaFoldDB" id="A0A815JD19"/>
<gene>
    <name evidence="5" type="ORF">EDS130_LOCUS34750</name>
    <name evidence="4" type="ORF">XAT740_LOCUS17105</name>
</gene>
<dbReference type="EMBL" id="CAJNOR010001109">
    <property type="protein sequence ID" value="CAF1076721.1"/>
    <property type="molecule type" value="Genomic_DNA"/>
</dbReference>
<dbReference type="InterPro" id="IPR007397">
    <property type="entry name" value="F-box-assoc_dom"/>
</dbReference>
<feature type="domain" description="EF-hand" evidence="2">
    <location>
        <begin position="591"/>
        <end position="626"/>
    </location>
</feature>
<dbReference type="Proteomes" id="UP000663828">
    <property type="component" value="Unassembled WGS sequence"/>
</dbReference>
<dbReference type="CDD" id="cd00051">
    <property type="entry name" value="EFh"/>
    <property type="match status" value="1"/>
</dbReference>
<dbReference type="InterPro" id="IPR052090">
    <property type="entry name" value="Cytolytic_pore-forming_toxin"/>
</dbReference>
<evidence type="ECO:0008006" key="8">
    <source>
        <dbReference type="Google" id="ProtNLM"/>
    </source>
</evidence>
<feature type="domain" description="FBA" evidence="3">
    <location>
        <begin position="800"/>
        <end position="866"/>
    </location>
</feature>
<dbReference type="GO" id="GO:0005509">
    <property type="term" value="F:calcium ion binding"/>
    <property type="evidence" value="ECO:0007669"/>
    <property type="project" value="InterPro"/>
</dbReference>
<dbReference type="PROSITE" id="PS50222">
    <property type="entry name" value="EF_HAND_2"/>
    <property type="match status" value="2"/>
</dbReference>
<dbReference type="PROSITE" id="PS51114">
    <property type="entry name" value="FBA"/>
    <property type="match status" value="1"/>
</dbReference>
<keyword evidence="6" id="KW-1185">Reference proteome</keyword>
<evidence type="ECO:0000313" key="4">
    <source>
        <dbReference type="EMBL" id="CAF1076721.1"/>
    </source>
</evidence>
<protein>
    <recommendedName>
        <fullName evidence="8">Calmodulin</fullName>
    </recommendedName>
</protein>
<name>A0A815JD19_ADIRI</name>
<reference evidence="5" key="1">
    <citation type="submission" date="2021-02" db="EMBL/GenBank/DDBJ databases">
        <authorList>
            <person name="Nowell W R."/>
        </authorList>
    </citation>
    <scope>NUCLEOTIDE SEQUENCE</scope>
</reference>
<sequence>MELGGEITRQAIGRHGFIGSLYDVRTDKFEGGSLFNKQLPSSPFIESADGGHASYCIDSNNSQKETFDKLNIEAGLKLSLMGGLVSVEGSAKYLAQTKINSRTVRVTFLYETQTKKECLLISMADLHQYFSPAALENPDATHVVIGITWGARVVATFEQTVQSSDKVEKLEGLLSASLIKASAPSGQGKAEYEHKENQQLESLKISFSGDVIVPECPQTIEGVMNICKTAPTLIRNLNGGKGQQLRFILYPLKKMAQIFNHELRIERLIREVNDHTIMRIEGVFEQISVAKRTLNDFIADIEPWKDAICSEWLHVIRQKQLKFIENELKIQHQLAKLLEQVRRSLAQESEMEQLLDKFDEDNPCSVKAIQQVLKENQRIKSKIKTLEKLHAILNPYGQDHFQKQITSIEELILDFYDNDVYLLHICDEWQTKNKQHWPKLLRFLSNLIQTEHETKDSSAIFRVIDHDLHADLDDKPDQCVIFYAKQGIIESRNFYQDSLQSILPKQIKLIRKQNPSLSETAVLELHNKFIGRSPTGELTKAMLIAALKEVYSKGNVTNYCNYAFSKIDKDKSGTITFVEFMSAIALTQPDNVDKRLEMVFFMCDEDNSNAIDAQEIIKFIEVISELEDEKNAIDISTAGSIVTKMVEICGKSPDDNFTKEEFLRCCKTNELVCAAFLPNTAKTNVKPAISESTKTESSMPINTLTLDHLNVNLLKDDQWIKTNFSLENIPDGCEPLYDESNQTVPAWATSYQLGTFKQDHIKLFDDTQSPLLSLRPVVEFSVCIAARKDCGAKATLSLTFSDGHIWNCKREYKQWNDGRWHRITYRYSQYKTLPMDVTVVMQGSDTKYWAGYFGMKFAQPCLQLVLNSGIQDKTPKETDVIIKSR</sequence>
<evidence type="ECO:0000259" key="3">
    <source>
        <dbReference type="PROSITE" id="PS51114"/>
    </source>
</evidence>
<dbReference type="InterPro" id="IPR002048">
    <property type="entry name" value="EF_hand_dom"/>
</dbReference>
<dbReference type="PANTHER" id="PTHR31594">
    <property type="entry name" value="AIG1-TYPE G DOMAIN-CONTAINING PROTEIN"/>
    <property type="match status" value="1"/>
</dbReference>
<dbReference type="EMBL" id="CAJNOJ010000295">
    <property type="protein sequence ID" value="CAF1377842.1"/>
    <property type="molecule type" value="Genomic_DNA"/>
</dbReference>
<comment type="caution">
    <text evidence="5">The sequence shown here is derived from an EMBL/GenBank/DDBJ whole genome shotgun (WGS) entry which is preliminary data.</text>
</comment>
<organism evidence="5 7">
    <name type="scientific">Adineta ricciae</name>
    <name type="common">Rotifer</name>
    <dbReference type="NCBI Taxonomy" id="249248"/>
    <lineage>
        <taxon>Eukaryota</taxon>
        <taxon>Metazoa</taxon>
        <taxon>Spiralia</taxon>
        <taxon>Gnathifera</taxon>
        <taxon>Rotifera</taxon>
        <taxon>Eurotatoria</taxon>
        <taxon>Bdelloidea</taxon>
        <taxon>Adinetida</taxon>
        <taxon>Adinetidae</taxon>
        <taxon>Adineta</taxon>
    </lineage>
</organism>
<dbReference type="Proteomes" id="UP000663852">
    <property type="component" value="Unassembled WGS sequence"/>
</dbReference>
<feature type="domain" description="EF-hand" evidence="2">
    <location>
        <begin position="555"/>
        <end position="590"/>
    </location>
</feature>
<accession>A0A815JD19</accession>
<dbReference type="InterPro" id="IPR011992">
    <property type="entry name" value="EF-hand-dom_pair"/>
</dbReference>
<dbReference type="PRINTS" id="PR00450">
    <property type="entry name" value="RECOVERIN"/>
</dbReference>
<dbReference type="InterPro" id="IPR056072">
    <property type="entry name" value="SNTX_MACPF/CDC-like_dom"/>
</dbReference>
<dbReference type="Gene3D" id="2.60.120.260">
    <property type="entry name" value="Galactose-binding domain-like"/>
    <property type="match status" value="1"/>
</dbReference>
<dbReference type="SMART" id="SM01198">
    <property type="entry name" value="FBA"/>
    <property type="match status" value="1"/>
</dbReference>
<keyword evidence="1" id="KW-0106">Calcium</keyword>
<dbReference type="Gene3D" id="1.10.238.10">
    <property type="entry name" value="EF-hand"/>
    <property type="match status" value="1"/>
</dbReference>
<evidence type="ECO:0000259" key="2">
    <source>
        <dbReference type="PROSITE" id="PS50222"/>
    </source>
</evidence>
<proteinExistence type="predicted"/>
<dbReference type="OrthoDB" id="8954335at2759"/>
<dbReference type="PROSITE" id="PS00018">
    <property type="entry name" value="EF_HAND_1"/>
    <property type="match status" value="2"/>
</dbReference>
<dbReference type="PANTHER" id="PTHR31594:SF14">
    <property type="entry name" value="FIBRONECTIN TYPE-III DOMAIN-CONTAINING PROTEIN"/>
    <property type="match status" value="1"/>
</dbReference>
<evidence type="ECO:0000313" key="7">
    <source>
        <dbReference type="Proteomes" id="UP000663852"/>
    </source>
</evidence>
<evidence type="ECO:0000256" key="1">
    <source>
        <dbReference type="ARBA" id="ARBA00022837"/>
    </source>
</evidence>
<dbReference type="Pfam" id="PF24674">
    <property type="entry name" value="MACPF_SNTX"/>
    <property type="match status" value="1"/>
</dbReference>
<dbReference type="SUPFAM" id="SSF47473">
    <property type="entry name" value="EF-hand"/>
    <property type="match status" value="1"/>
</dbReference>
<evidence type="ECO:0000313" key="6">
    <source>
        <dbReference type="Proteomes" id="UP000663828"/>
    </source>
</evidence>
<dbReference type="SMART" id="SM00054">
    <property type="entry name" value="EFh"/>
    <property type="match status" value="2"/>
</dbReference>
<evidence type="ECO:0000313" key="5">
    <source>
        <dbReference type="EMBL" id="CAF1377842.1"/>
    </source>
</evidence>